<dbReference type="AlphaFoldDB" id="A0A2U1N5G8"/>
<keyword evidence="2" id="KW-1185">Reference proteome</keyword>
<sequence length="167" mass="18797">MSLRSRRARAIRPLSALESCLMAQVEMKDYTSSLFASPSGQTVRPFLVTDGSNVISRSGYAKIVQNSVVEKKLQRHPEEHIGSSDAMLLGSATENVLKLIMMCRRTFGEMCGVWAEEMEFLVFMLFLKNRDRNGSKDSDVEKIQNETWFSVRGVDGFNFKGEIAGFI</sequence>
<name>A0A2U1N5G8_ARTAN</name>
<protein>
    <submittedName>
        <fullName evidence="1">Uncharacterized protein</fullName>
    </submittedName>
</protein>
<gene>
    <name evidence="1" type="ORF">CTI12_AA305910</name>
</gene>
<comment type="caution">
    <text evidence="1">The sequence shown here is derived from an EMBL/GenBank/DDBJ whole genome shotgun (WGS) entry which is preliminary data.</text>
</comment>
<dbReference type="OrthoDB" id="1701885at2759"/>
<reference evidence="1 2" key="1">
    <citation type="journal article" date="2018" name="Mol. Plant">
        <title>The genome of Artemisia annua provides insight into the evolution of Asteraceae family and artemisinin biosynthesis.</title>
        <authorList>
            <person name="Shen Q."/>
            <person name="Zhang L."/>
            <person name="Liao Z."/>
            <person name="Wang S."/>
            <person name="Yan T."/>
            <person name="Shi P."/>
            <person name="Liu M."/>
            <person name="Fu X."/>
            <person name="Pan Q."/>
            <person name="Wang Y."/>
            <person name="Lv Z."/>
            <person name="Lu X."/>
            <person name="Zhang F."/>
            <person name="Jiang W."/>
            <person name="Ma Y."/>
            <person name="Chen M."/>
            <person name="Hao X."/>
            <person name="Li L."/>
            <person name="Tang Y."/>
            <person name="Lv G."/>
            <person name="Zhou Y."/>
            <person name="Sun X."/>
            <person name="Brodelius P.E."/>
            <person name="Rose J.K.C."/>
            <person name="Tang K."/>
        </authorList>
    </citation>
    <scope>NUCLEOTIDE SEQUENCE [LARGE SCALE GENOMIC DNA]</scope>
    <source>
        <strain evidence="2">cv. Huhao1</strain>
        <tissue evidence="1">Leaf</tissue>
    </source>
</reference>
<accession>A0A2U1N5G8</accession>
<dbReference type="EMBL" id="PKPP01003581">
    <property type="protein sequence ID" value="PWA68694.1"/>
    <property type="molecule type" value="Genomic_DNA"/>
</dbReference>
<organism evidence="1 2">
    <name type="scientific">Artemisia annua</name>
    <name type="common">Sweet wormwood</name>
    <dbReference type="NCBI Taxonomy" id="35608"/>
    <lineage>
        <taxon>Eukaryota</taxon>
        <taxon>Viridiplantae</taxon>
        <taxon>Streptophyta</taxon>
        <taxon>Embryophyta</taxon>
        <taxon>Tracheophyta</taxon>
        <taxon>Spermatophyta</taxon>
        <taxon>Magnoliopsida</taxon>
        <taxon>eudicotyledons</taxon>
        <taxon>Gunneridae</taxon>
        <taxon>Pentapetalae</taxon>
        <taxon>asterids</taxon>
        <taxon>campanulids</taxon>
        <taxon>Asterales</taxon>
        <taxon>Asteraceae</taxon>
        <taxon>Asteroideae</taxon>
        <taxon>Anthemideae</taxon>
        <taxon>Artemisiinae</taxon>
        <taxon>Artemisia</taxon>
    </lineage>
</organism>
<evidence type="ECO:0000313" key="1">
    <source>
        <dbReference type="EMBL" id="PWA68694.1"/>
    </source>
</evidence>
<proteinExistence type="predicted"/>
<evidence type="ECO:0000313" key="2">
    <source>
        <dbReference type="Proteomes" id="UP000245207"/>
    </source>
</evidence>
<dbReference type="Proteomes" id="UP000245207">
    <property type="component" value="Unassembled WGS sequence"/>
</dbReference>